<dbReference type="STRING" id="1121291.SAMN02745134_00635"/>
<proteinExistence type="predicted"/>
<gene>
    <name evidence="2" type="ORF">SAMN02745134_00635</name>
</gene>
<evidence type="ECO:0000313" key="3">
    <source>
        <dbReference type="Proteomes" id="UP000192468"/>
    </source>
</evidence>
<keyword evidence="2" id="KW-0418">Kinase</keyword>
<dbReference type="Gene3D" id="2.60.120.10">
    <property type="entry name" value="Jelly Rolls"/>
    <property type="match status" value="1"/>
</dbReference>
<name>A0A1W1X416_9CLOT</name>
<dbReference type="Pfam" id="PF00027">
    <property type="entry name" value="cNMP_binding"/>
    <property type="match status" value="1"/>
</dbReference>
<evidence type="ECO:0000313" key="2">
    <source>
        <dbReference type="EMBL" id="SMC18694.1"/>
    </source>
</evidence>
<dbReference type="Proteomes" id="UP000192468">
    <property type="component" value="Unassembled WGS sequence"/>
</dbReference>
<dbReference type="AlphaFoldDB" id="A0A1W1X416"/>
<protein>
    <submittedName>
        <fullName evidence="2">cAMP-binding domain of CRP or a regulatory subunit of cAMP-dependent protein kinases</fullName>
    </submittedName>
</protein>
<dbReference type="InterPro" id="IPR014710">
    <property type="entry name" value="RmlC-like_jellyroll"/>
</dbReference>
<accession>A0A1W1X416</accession>
<dbReference type="OrthoDB" id="9798104at2"/>
<organism evidence="2 3">
    <name type="scientific">Clostridium acidisoli DSM 12555</name>
    <dbReference type="NCBI Taxonomy" id="1121291"/>
    <lineage>
        <taxon>Bacteria</taxon>
        <taxon>Bacillati</taxon>
        <taxon>Bacillota</taxon>
        <taxon>Clostridia</taxon>
        <taxon>Eubacteriales</taxon>
        <taxon>Clostridiaceae</taxon>
        <taxon>Clostridium</taxon>
    </lineage>
</organism>
<dbReference type="SUPFAM" id="SSF51206">
    <property type="entry name" value="cAMP-binding domain-like"/>
    <property type="match status" value="1"/>
</dbReference>
<feature type="domain" description="Cyclic nucleotide-binding" evidence="1">
    <location>
        <begin position="32"/>
        <end position="114"/>
    </location>
</feature>
<keyword evidence="3" id="KW-1185">Reference proteome</keyword>
<dbReference type="InterPro" id="IPR018490">
    <property type="entry name" value="cNMP-bd_dom_sf"/>
</dbReference>
<dbReference type="GO" id="GO:0016301">
    <property type="term" value="F:kinase activity"/>
    <property type="evidence" value="ECO:0007669"/>
    <property type="project" value="UniProtKB-KW"/>
</dbReference>
<dbReference type="EMBL" id="FWXH01000002">
    <property type="protein sequence ID" value="SMC18694.1"/>
    <property type="molecule type" value="Genomic_DNA"/>
</dbReference>
<dbReference type="CDD" id="cd00038">
    <property type="entry name" value="CAP_ED"/>
    <property type="match status" value="1"/>
</dbReference>
<sequence>MFDKPSDYLEVGLNLSLGEDLKHIFNSTATVKRVLKGTNVLNQGEIPSSLYYVHEGIMRGYYIDSLGNDVTKCFAREREFACSEGLRKPGEASFSVESLEDSICVIIPYSSIAEGVKKGNEMTDIINKYSQKALTDAERHTRALLTKSALDRYIEFKSAYSIIEDRISQAHIASYIGVRASSLSRIKRNLKTE</sequence>
<evidence type="ECO:0000259" key="1">
    <source>
        <dbReference type="Pfam" id="PF00027"/>
    </source>
</evidence>
<reference evidence="2 3" key="1">
    <citation type="submission" date="2017-04" db="EMBL/GenBank/DDBJ databases">
        <authorList>
            <person name="Afonso C.L."/>
            <person name="Miller P.J."/>
            <person name="Scott M.A."/>
            <person name="Spackman E."/>
            <person name="Goraichik I."/>
            <person name="Dimitrov K.M."/>
            <person name="Suarez D.L."/>
            <person name="Swayne D.E."/>
        </authorList>
    </citation>
    <scope>NUCLEOTIDE SEQUENCE [LARGE SCALE GENOMIC DNA]</scope>
    <source>
        <strain evidence="2 3">DSM 12555</strain>
    </source>
</reference>
<dbReference type="InterPro" id="IPR000595">
    <property type="entry name" value="cNMP-bd_dom"/>
</dbReference>
<keyword evidence="2" id="KW-0808">Transferase</keyword>
<dbReference type="RefSeq" id="WP_084113816.1">
    <property type="nucleotide sequence ID" value="NZ_FWXH01000002.1"/>
</dbReference>